<feature type="compositionally biased region" description="Pro residues" evidence="1">
    <location>
        <begin position="118"/>
        <end position="136"/>
    </location>
</feature>
<evidence type="ECO:0000313" key="2">
    <source>
        <dbReference type="EMBL" id="AIQ89644.1"/>
    </source>
</evidence>
<feature type="region of interest" description="Disordered" evidence="1">
    <location>
        <begin position="1"/>
        <end position="229"/>
    </location>
</feature>
<dbReference type="EMBL" id="CP003811">
    <property type="protein sequence ID" value="AIQ89644.1"/>
    <property type="molecule type" value="Genomic_DNA"/>
</dbReference>
<protein>
    <submittedName>
        <fullName evidence="2">Protein of unassigned function</fullName>
    </submittedName>
</protein>
<organism evidence="2 3">
    <name type="scientific">Methylobacterium oryzae CBMB20</name>
    <dbReference type="NCBI Taxonomy" id="693986"/>
    <lineage>
        <taxon>Bacteria</taxon>
        <taxon>Pseudomonadati</taxon>
        <taxon>Pseudomonadota</taxon>
        <taxon>Alphaproteobacteria</taxon>
        <taxon>Hyphomicrobiales</taxon>
        <taxon>Methylobacteriaceae</taxon>
        <taxon>Methylobacterium</taxon>
    </lineage>
</organism>
<dbReference type="KEGG" id="mor:MOC_1889"/>
<evidence type="ECO:0000256" key="1">
    <source>
        <dbReference type="SAM" id="MobiDB-lite"/>
    </source>
</evidence>
<dbReference type="eggNOG" id="ENOG5030W9Z">
    <property type="taxonomic scope" value="Bacteria"/>
</dbReference>
<dbReference type="AlphaFoldDB" id="A0A089Q4Y7"/>
<gene>
    <name evidence="2" type="ORF">MOC_1889</name>
</gene>
<accession>A0A089Q4Y7</accession>
<feature type="compositionally biased region" description="Pro residues" evidence="1">
    <location>
        <begin position="195"/>
        <end position="211"/>
    </location>
</feature>
<evidence type="ECO:0000313" key="3">
    <source>
        <dbReference type="Proteomes" id="UP000029492"/>
    </source>
</evidence>
<reference evidence="2 3" key="1">
    <citation type="journal article" date="2014" name="PLoS ONE">
        <title>Genome Information of Methylobacterium oryzae, a Plant-Probiotic Methylotroph in the Phyllosphere.</title>
        <authorList>
            <person name="Kwak M.J."/>
            <person name="Jeong H."/>
            <person name="Madhaiyan M."/>
            <person name="Lee Y."/>
            <person name="Sa T.M."/>
            <person name="Oh T.K."/>
            <person name="Kim J.F."/>
        </authorList>
    </citation>
    <scope>NUCLEOTIDE SEQUENCE [LARGE SCALE GENOMIC DNA]</scope>
    <source>
        <strain evidence="2 3">CBMB20</strain>
    </source>
</reference>
<feature type="compositionally biased region" description="Low complexity" evidence="1">
    <location>
        <begin position="9"/>
        <end position="23"/>
    </location>
</feature>
<sequence>MSRDRSRDATVAAGKTGAAATAAGPGGGRRRPSPDMRHSPRAPVAPGAWPGSEHEGRGTPREPRCRPKSRGIRSPRRLAASTGRLPRPVPSFSSRRLQRPGPATPCSRSRARPRHAVPAPPEPASAPWPSSRPPPRSGRVRRSLRVGPEAGRRGGISSTPPGKLPPGLTPASETRPAPVRRPGRWRLKATDAGAAPPPDPPGQPPGGPPKDAPGSLPGRRGQVRSGSTK</sequence>
<dbReference type="Proteomes" id="UP000029492">
    <property type="component" value="Chromosome"/>
</dbReference>
<keyword evidence="3" id="KW-1185">Reference proteome</keyword>
<name>A0A089Q4Y7_9HYPH</name>
<proteinExistence type="predicted"/>
<feature type="compositionally biased region" description="Basic and acidic residues" evidence="1">
    <location>
        <begin position="52"/>
        <end position="65"/>
    </location>
</feature>
<feature type="compositionally biased region" description="Basic residues" evidence="1">
    <location>
        <begin position="66"/>
        <end position="76"/>
    </location>
</feature>
<dbReference type="STRING" id="693986.MOC_1889"/>
<dbReference type="HOGENOM" id="CLU_1208662_0_0_5"/>